<dbReference type="AlphaFoldDB" id="A0AAV1Q1G0"/>
<feature type="region of interest" description="Disordered" evidence="1">
    <location>
        <begin position="20"/>
        <end position="53"/>
    </location>
</feature>
<gene>
    <name evidence="2" type="ORF">FSCOSCO3_A029714</name>
</gene>
<evidence type="ECO:0000313" key="2">
    <source>
        <dbReference type="EMBL" id="CAK6977816.1"/>
    </source>
</evidence>
<name>A0AAV1Q1G0_SCOSC</name>
<organism evidence="2 3">
    <name type="scientific">Scomber scombrus</name>
    <name type="common">Atlantic mackerel</name>
    <name type="synonym">Scomber vernalis</name>
    <dbReference type="NCBI Taxonomy" id="13677"/>
    <lineage>
        <taxon>Eukaryota</taxon>
        <taxon>Metazoa</taxon>
        <taxon>Chordata</taxon>
        <taxon>Craniata</taxon>
        <taxon>Vertebrata</taxon>
        <taxon>Euteleostomi</taxon>
        <taxon>Actinopterygii</taxon>
        <taxon>Neopterygii</taxon>
        <taxon>Teleostei</taxon>
        <taxon>Neoteleostei</taxon>
        <taxon>Acanthomorphata</taxon>
        <taxon>Pelagiaria</taxon>
        <taxon>Scombriformes</taxon>
        <taxon>Scombridae</taxon>
        <taxon>Scomber</taxon>
    </lineage>
</organism>
<evidence type="ECO:0000313" key="3">
    <source>
        <dbReference type="Proteomes" id="UP001314229"/>
    </source>
</evidence>
<comment type="caution">
    <text evidence="2">The sequence shown here is derived from an EMBL/GenBank/DDBJ whole genome shotgun (WGS) entry which is preliminary data.</text>
</comment>
<dbReference type="Proteomes" id="UP001314229">
    <property type="component" value="Unassembled WGS sequence"/>
</dbReference>
<protein>
    <submittedName>
        <fullName evidence="2">Unnamed protein product</fullName>
    </submittedName>
</protein>
<accession>A0AAV1Q1G0</accession>
<reference evidence="2 3" key="1">
    <citation type="submission" date="2024-01" db="EMBL/GenBank/DDBJ databases">
        <authorList>
            <person name="Alioto T."/>
            <person name="Alioto T."/>
            <person name="Gomez Garrido J."/>
        </authorList>
    </citation>
    <scope>NUCLEOTIDE SEQUENCE [LARGE SCALE GENOMIC DNA]</scope>
</reference>
<keyword evidence="3" id="KW-1185">Reference proteome</keyword>
<feature type="non-terminal residue" evidence="2">
    <location>
        <position position="1"/>
    </location>
</feature>
<evidence type="ECO:0000256" key="1">
    <source>
        <dbReference type="SAM" id="MobiDB-lite"/>
    </source>
</evidence>
<sequence>GVRTKEFPGVRTTFISSGYLGGRHQVGKRSQCQSVEMDSRPNKTQKRKGGAEKLRDKRLKSLQVDAAKCAKITDMFTTSSTVVGAGPSTSAQAVGVAHSLVQQCSKEGEVTIQANLEEEERDLTLQGQIEEEYNKQTYRIS</sequence>
<dbReference type="EMBL" id="CAWUFR010000435">
    <property type="protein sequence ID" value="CAK6977816.1"/>
    <property type="molecule type" value="Genomic_DNA"/>
</dbReference>
<proteinExistence type="predicted"/>